<comment type="caution">
    <text evidence="1">The sequence shown here is derived from an EMBL/GenBank/DDBJ whole genome shotgun (WGS) entry which is preliminary data.</text>
</comment>
<evidence type="ECO:0000313" key="1">
    <source>
        <dbReference type="EMBL" id="GGP17286.1"/>
    </source>
</evidence>
<protein>
    <submittedName>
        <fullName evidence="1">Uncharacterized protein</fullName>
    </submittedName>
</protein>
<sequence length="90" mass="10589">MKKRLKKKVLKQMAVKVERARDNNVLAKPSEIEDRVIESIFARELGLFRTKEFEAGTLYEGNFIERFTAKIKEIHQMLTPEGLREQAKRL</sequence>
<accession>A0ABQ2P3K2</accession>
<gene>
    <name evidence="1" type="ORF">GCM10011346_52550</name>
</gene>
<organism evidence="1 2">
    <name type="scientific">Oceanobacillus neutriphilus</name>
    <dbReference type="NCBI Taxonomy" id="531815"/>
    <lineage>
        <taxon>Bacteria</taxon>
        <taxon>Bacillati</taxon>
        <taxon>Bacillota</taxon>
        <taxon>Bacilli</taxon>
        <taxon>Bacillales</taxon>
        <taxon>Bacillaceae</taxon>
        <taxon>Oceanobacillus</taxon>
    </lineage>
</organism>
<reference evidence="2" key="1">
    <citation type="journal article" date="2019" name="Int. J. Syst. Evol. Microbiol.">
        <title>The Global Catalogue of Microorganisms (GCM) 10K type strain sequencing project: providing services to taxonomists for standard genome sequencing and annotation.</title>
        <authorList>
            <consortium name="The Broad Institute Genomics Platform"/>
            <consortium name="The Broad Institute Genome Sequencing Center for Infectious Disease"/>
            <person name="Wu L."/>
            <person name="Ma J."/>
        </authorList>
    </citation>
    <scope>NUCLEOTIDE SEQUENCE [LARGE SCALE GENOMIC DNA]</scope>
    <source>
        <strain evidence="2">CGMCC 1.7693</strain>
    </source>
</reference>
<dbReference type="Proteomes" id="UP000641206">
    <property type="component" value="Unassembled WGS sequence"/>
</dbReference>
<evidence type="ECO:0000313" key="2">
    <source>
        <dbReference type="Proteomes" id="UP000641206"/>
    </source>
</evidence>
<proteinExistence type="predicted"/>
<keyword evidence="2" id="KW-1185">Reference proteome</keyword>
<name>A0ABQ2P3K2_9BACI</name>
<dbReference type="EMBL" id="BMLW01000029">
    <property type="protein sequence ID" value="GGP17286.1"/>
    <property type="molecule type" value="Genomic_DNA"/>
</dbReference>
<dbReference type="RefSeq" id="WP_188738755.1">
    <property type="nucleotide sequence ID" value="NZ_BMLW01000029.1"/>
</dbReference>